<evidence type="ECO:0000313" key="18">
    <source>
        <dbReference type="Proteomes" id="UP000178796"/>
    </source>
</evidence>
<dbReference type="GO" id="GO:0032153">
    <property type="term" value="C:cell division site"/>
    <property type="evidence" value="ECO:0007669"/>
    <property type="project" value="TreeGrafter"/>
</dbReference>
<evidence type="ECO:0000256" key="12">
    <source>
        <dbReference type="ARBA" id="ARBA00041185"/>
    </source>
</evidence>
<keyword evidence="4 16" id="KW-0812">Transmembrane</keyword>
<evidence type="ECO:0000256" key="1">
    <source>
        <dbReference type="ARBA" id="ARBA00004141"/>
    </source>
</evidence>
<evidence type="ECO:0000256" key="14">
    <source>
        <dbReference type="ARBA" id="ARBA00044770"/>
    </source>
</evidence>
<evidence type="ECO:0000256" key="13">
    <source>
        <dbReference type="ARBA" id="ARBA00041418"/>
    </source>
</evidence>
<evidence type="ECO:0000256" key="8">
    <source>
        <dbReference type="ARBA" id="ARBA00023136"/>
    </source>
</evidence>
<evidence type="ECO:0000256" key="6">
    <source>
        <dbReference type="ARBA" id="ARBA00022984"/>
    </source>
</evidence>
<keyword evidence="2" id="KW-0328">Glycosyltransferase</keyword>
<keyword evidence="6" id="KW-0573">Peptidoglycan synthesis</keyword>
<sequence>MFNRLKGRAIHSPDYFLLAAFLLLTVFGLVMLSSASSDLGKIKFGDTYYYLRHQITFGLALGLLGFYLGNVISYRRYETISFFLLLASIGLLVLVFTPIGFSVGGAARWIKVGPLTVQPAEFVKLTYLLYLAAWLSNKAANRVKGFVEGFLPFAAISGLVALLLAMQPATSTAAVIIISGLIVYWAGGAKYRYIGLFVLSGLLGLAALVAITPYRLERVKSFISGGDVQGSRYHIEQALITIGSGGLFGVGYGQSTSKYNYLPEPVGDSIFAVIAEEFGFMGASTLIAVFLAIVTRCFMLARKMTEPFGRLLLVGFASVIGIQAFTHIAAISGLIPLTGVPLPFISYGSTALVAFLTMAGIIVNITKSIQR</sequence>
<accession>A0A1G2CG44</accession>
<evidence type="ECO:0000256" key="16">
    <source>
        <dbReference type="SAM" id="Phobius"/>
    </source>
</evidence>
<proteinExistence type="inferred from homology"/>
<comment type="subcellular location">
    <subcellularLocation>
        <location evidence="1">Membrane</location>
        <topology evidence="1">Multi-pass membrane protein</topology>
    </subcellularLocation>
</comment>
<feature type="transmembrane region" description="Helical" evidence="16">
    <location>
        <begin position="171"/>
        <end position="187"/>
    </location>
</feature>
<dbReference type="GO" id="GO:0008955">
    <property type="term" value="F:peptidoglycan glycosyltransferase activity"/>
    <property type="evidence" value="ECO:0007669"/>
    <property type="project" value="UniProtKB-EC"/>
</dbReference>
<evidence type="ECO:0000256" key="4">
    <source>
        <dbReference type="ARBA" id="ARBA00022692"/>
    </source>
</evidence>
<evidence type="ECO:0000313" key="17">
    <source>
        <dbReference type="EMBL" id="OGZ00172.1"/>
    </source>
</evidence>
<dbReference type="GO" id="GO:0005886">
    <property type="term" value="C:plasma membrane"/>
    <property type="evidence" value="ECO:0007669"/>
    <property type="project" value="TreeGrafter"/>
</dbReference>
<feature type="transmembrane region" description="Helical" evidence="16">
    <location>
        <begin position="194"/>
        <end position="214"/>
    </location>
</feature>
<evidence type="ECO:0000256" key="9">
    <source>
        <dbReference type="ARBA" id="ARBA00032370"/>
    </source>
</evidence>
<feature type="transmembrane region" description="Helical" evidence="16">
    <location>
        <begin position="311"/>
        <end position="338"/>
    </location>
</feature>
<evidence type="ECO:0000256" key="11">
    <source>
        <dbReference type="ARBA" id="ARBA00038053"/>
    </source>
</evidence>
<dbReference type="EC" id="2.4.99.28" evidence="14"/>
<dbReference type="Proteomes" id="UP000178796">
    <property type="component" value="Unassembled WGS sequence"/>
</dbReference>
<dbReference type="Pfam" id="PF01098">
    <property type="entry name" value="FTSW_RODA_SPOVE"/>
    <property type="match status" value="1"/>
</dbReference>
<keyword evidence="5" id="KW-0133">Cell shape</keyword>
<feature type="transmembrane region" description="Helical" evidence="16">
    <location>
        <begin position="344"/>
        <end position="365"/>
    </location>
</feature>
<evidence type="ECO:0000256" key="5">
    <source>
        <dbReference type="ARBA" id="ARBA00022960"/>
    </source>
</evidence>
<dbReference type="GO" id="GO:0015648">
    <property type="term" value="F:lipid-linked peptidoglycan transporter activity"/>
    <property type="evidence" value="ECO:0007669"/>
    <property type="project" value="TreeGrafter"/>
</dbReference>
<keyword evidence="3" id="KW-0808">Transferase</keyword>
<feature type="transmembrane region" description="Helical" evidence="16">
    <location>
        <begin position="278"/>
        <end position="299"/>
    </location>
</feature>
<comment type="similarity">
    <text evidence="11">Belongs to the SEDS family. FtsW subfamily.</text>
</comment>
<organism evidence="17 18">
    <name type="scientific">Candidatus Liptonbacteria bacterium RIFCSPHIGHO2_12_FULL_60_13</name>
    <dbReference type="NCBI Taxonomy" id="1798648"/>
    <lineage>
        <taxon>Bacteria</taxon>
        <taxon>Candidatus Liptoniibacteriota</taxon>
    </lineage>
</organism>
<evidence type="ECO:0000256" key="3">
    <source>
        <dbReference type="ARBA" id="ARBA00022679"/>
    </source>
</evidence>
<evidence type="ECO:0000256" key="15">
    <source>
        <dbReference type="ARBA" id="ARBA00049902"/>
    </source>
</evidence>
<gene>
    <name evidence="17" type="ORF">A3E09_01600</name>
</gene>
<reference evidence="17 18" key="1">
    <citation type="journal article" date="2016" name="Nat. Commun.">
        <title>Thousands of microbial genomes shed light on interconnected biogeochemical processes in an aquifer system.</title>
        <authorList>
            <person name="Anantharaman K."/>
            <person name="Brown C.T."/>
            <person name="Hug L.A."/>
            <person name="Sharon I."/>
            <person name="Castelle C.J."/>
            <person name="Probst A.J."/>
            <person name="Thomas B.C."/>
            <person name="Singh A."/>
            <person name="Wilkins M.J."/>
            <person name="Karaoz U."/>
            <person name="Brodie E.L."/>
            <person name="Williams K.H."/>
            <person name="Hubbard S.S."/>
            <person name="Banfield J.F."/>
        </authorList>
    </citation>
    <scope>NUCLEOTIDE SEQUENCE [LARGE SCALE GENOMIC DNA]</scope>
</reference>
<dbReference type="GO" id="GO:0009252">
    <property type="term" value="P:peptidoglycan biosynthetic process"/>
    <property type="evidence" value="ECO:0007669"/>
    <property type="project" value="UniProtKB-KW"/>
</dbReference>
<feature type="transmembrane region" description="Helical" evidence="16">
    <location>
        <begin position="82"/>
        <end position="103"/>
    </location>
</feature>
<dbReference type="AlphaFoldDB" id="A0A1G2CG44"/>
<comment type="caution">
    <text evidence="17">The sequence shown here is derived from an EMBL/GenBank/DDBJ whole genome shotgun (WGS) entry which is preliminary data.</text>
</comment>
<dbReference type="GO" id="GO:0008360">
    <property type="term" value="P:regulation of cell shape"/>
    <property type="evidence" value="ECO:0007669"/>
    <property type="project" value="UniProtKB-KW"/>
</dbReference>
<comment type="catalytic activity">
    <reaction evidence="15">
        <text>[GlcNAc-(1-&gt;4)-Mur2Ac(oyl-L-Ala-gamma-D-Glu-L-Lys-D-Ala-D-Ala)](n)-di-trans,octa-cis-undecaprenyl diphosphate + beta-D-GlcNAc-(1-&gt;4)-Mur2Ac(oyl-L-Ala-gamma-D-Glu-L-Lys-D-Ala-D-Ala)-di-trans,octa-cis-undecaprenyl diphosphate = [GlcNAc-(1-&gt;4)-Mur2Ac(oyl-L-Ala-gamma-D-Glu-L-Lys-D-Ala-D-Ala)](n+1)-di-trans,octa-cis-undecaprenyl diphosphate + di-trans,octa-cis-undecaprenyl diphosphate + H(+)</text>
        <dbReference type="Rhea" id="RHEA:23708"/>
        <dbReference type="Rhea" id="RHEA-COMP:9602"/>
        <dbReference type="Rhea" id="RHEA-COMP:9603"/>
        <dbReference type="ChEBI" id="CHEBI:15378"/>
        <dbReference type="ChEBI" id="CHEBI:58405"/>
        <dbReference type="ChEBI" id="CHEBI:60033"/>
        <dbReference type="ChEBI" id="CHEBI:78435"/>
        <dbReference type="EC" id="2.4.99.28"/>
    </reaction>
</comment>
<protein>
    <recommendedName>
        <fullName evidence="12">Probable peptidoglycan glycosyltransferase FtsW</fullName>
        <ecNumber evidence="14">2.4.99.28</ecNumber>
    </recommendedName>
    <alternativeName>
        <fullName evidence="13">Cell division protein FtsW</fullName>
    </alternativeName>
    <alternativeName>
        <fullName evidence="10">Cell wall polymerase</fullName>
    </alternativeName>
    <alternativeName>
        <fullName evidence="9">Peptidoglycan polymerase</fullName>
    </alternativeName>
</protein>
<keyword evidence="8 16" id="KW-0472">Membrane</keyword>
<evidence type="ECO:0000256" key="7">
    <source>
        <dbReference type="ARBA" id="ARBA00022989"/>
    </source>
</evidence>
<dbReference type="EMBL" id="MHKY01000001">
    <property type="protein sequence ID" value="OGZ00172.1"/>
    <property type="molecule type" value="Genomic_DNA"/>
</dbReference>
<evidence type="ECO:0000256" key="10">
    <source>
        <dbReference type="ARBA" id="ARBA00033270"/>
    </source>
</evidence>
<dbReference type="PANTHER" id="PTHR30474:SF2">
    <property type="entry name" value="PEPTIDOGLYCAN GLYCOSYLTRANSFERASE FTSW-RELATED"/>
    <property type="match status" value="1"/>
</dbReference>
<dbReference type="GO" id="GO:0051301">
    <property type="term" value="P:cell division"/>
    <property type="evidence" value="ECO:0007669"/>
    <property type="project" value="InterPro"/>
</dbReference>
<dbReference type="PANTHER" id="PTHR30474">
    <property type="entry name" value="CELL CYCLE PROTEIN"/>
    <property type="match status" value="1"/>
</dbReference>
<feature type="transmembrane region" description="Helical" evidence="16">
    <location>
        <begin position="51"/>
        <end position="70"/>
    </location>
</feature>
<feature type="transmembrane region" description="Helical" evidence="16">
    <location>
        <begin position="115"/>
        <end position="134"/>
    </location>
</feature>
<evidence type="ECO:0000256" key="2">
    <source>
        <dbReference type="ARBA" id="ARBA00022676"/>
    </source>
</evidence>
<keyword evidence="7 16" id="KW-1133">Transmembrane helix</keyword>
<name>A0A1G2CG44_9BACT</name>
<feature type="transmembrane region" description="Helical" evidence="16">
    <location>
        <begin position="146"/>
        <end position="165"/>
    </location>
</feature>
<dbReference type="InterPro" id="IPR001182">
    <property type="entry name" value="FtsW/RodA"/>
</dbReference>